<reference evidence="19 20" key="1">
    <citation type="journal article" date="2024" name="Commun. Biol.">
        <title>Comparative genomic analysis of thermophilic fungi reveals convergent evolutionary adaptations and gene losses.</title>
        <authorList>
            <person name="Steindorff A.S."/>
            <person name="Aguilar-Pontes M.V."/>
            <person name="Robinson A.J."/>
            <person name="Andreopoulos B."/>
            <person name="LaButti K."/>
            <person name="Kuo A."/>
            <person name="Mondo S."/>
            <person name="Riley R."/>
            <person name="Otillar R."/>
            <person name="Haridas S."/>
            <person name="Lipzen A."/>
            <person name="Grimwood J."/>
            <person name="Schmutz J."/>
            <person name="Clum A."/>
            <person name="Reid I.D."/>
            <person name="Moisan M.C."/>
            <person name="Butler G."/>
            <person name="Nguyen T.T.M."/>
            <person name="Dewar K."/>
            <person name="Conant G."/>
            <person name="Drula E."/>
            <person name="Henrissat B."/>
            <person name="Hansel C."/>
            <person name="Singer S."/>
            <person name="Hutchinson M.I."/>
            <person name="de Vries R.P."/>
            <person name="Natvig D.O."/>
            <person name="Powell A.J."/>
            <person name="Tsang A."/>
            <person name="Grigoriev I.V."/>
        </authorList>
    </citation>
    <scope>NUCLEOTIDE SEQUENCE [LARGE SCALE GENOMIC DNA]</scope>
    <source>
        <strain evidence="19 20">ATCC 24622</strain>
    </source>
</reference>
<accession>A0ABR3WMT8</accession>
<evidence type="ECO:0000256" key="17">
    <source>
        <dbReference type="SAM" id="SignalP"/>
    </source>
</evidence>
<dbReference type="SMART" id="SM00747">
    <property type="entry name" value="CFEM"/>
    <property type="match status" value="1"/>
</dbReference>
<evidence type="ECO:0000256" key="15">
    <source>
        <dbReference type="PROSITE-ProRule" id="PRU01356"/>
    </source>
</evidence>
<dbReference type="InterPro" id="IPR051735">
    <property type="entry name" value="CFEM_domain"/>
</dbReference>
<evidence type="ECO:0000259" key="18">
    <source>
        <dbReference type="PROSITE" id="PS52012"/>
    </source>
</evidence>
<organism evidence="19 20">
    <name type="scientific">Phialemonium thermophilum</name>
    <dbReference type="NCBI Taxonomy" id="223376"/>
    <lineage>
        <taxon>Eukaryota</taxon>
        <taxon>Fungi</taxon>
        <taxon>Dikarya</taxon>
        <taxon>Ascomycota</taxon>
        <taxon>Pezizomycotina</taxon>
        <taxon>Sordariomycetes</taxon>
        <taxon>Sordariomycetidae</taxon>
        <taxon>Cephalothecales</taxon>
        <taxon>Cephalothecaceae</taxon>
        <taxon>Phialemonium</taxon>
    </lineage>
</organism>
<protein>
    <recommendedName>
        <fullName evidence="18">CFEM domain-containing protein</fullName>
    </recommendedName>
</protein>
<feature type="domain" description="CFEM" evidence="18">
    <location>
        <begin position="1"/>
        <end position="111"/>
    </location>
</feature>
<evidence type="ECO:0000256" key="16">
    <source>
        <dbReference type="SAM" id="MobiDB-lite"/>
    </source>
</evidence>
<evidence type="ECO:0000256" key="3">
    <source>
        <dbReference type="ARBA" id="ARBA00010031"/>
    </source>
</evidence>
<keyword evidence="8 15" id="KW-0479">Metal-binding</keyword>
<evidence type="ECO:0000256" key="12">
    <source>
        <dbReference type="ARBA" id="ARBA00023157"/>
    </source>
</evidence>
<evidence type="ECO:0000256" key="11">
    <source>
        <dbReference type="ARBA" id="ARBA00023136"/>
    </source>
</evidence>
<dbReference type="EMBL" id="JAZHXJ010000315">
    <property type="protein sequence ID" value="KAL1864787.1"/>
    <property type="molecule type" value="Genomic_DNA"/>
</dbReference>
<feature type="region of interest" description="Disordered" evidence="16">
    <location>
        <begin position="130"/>
        <end position="154"/>
    </location>
</feature>
<feature type="compositionally biased region" description="Low complexity" evidence="16">
    <location>
        <begin position="130"/>
        <end position="150"/>
    </location>
</feature>
<dbReference type="PROSITE" id="PS52012">
    <property type="entry name" value="CFEM"/>
    <property type="match status" value="1"/>
</dbReference>
<evidence type="ECO:0000256" key="9">
    <source>
        <dbReference type="ARBA" id="ARBA00022729"/>
    </source>
</evidence>
<keyword evidence="4" id="KW-1003">Cell membrane</keyword>
<evidence type="ECO:0000256" key="1">
    <source>
        <dbReference type="ARBA" id="ARBA00004609"/>
    </source>
</evidence>
<evidence type="ECO:0000256" key="7">
    <source>
        <dbReference type="ARBA" id="ARBA00022622"/>
    </source>
</evidence>
<keyword evidence="5" id="KW-0964">Secreted</keyword>
<feature type="binding site" description="axial binding residue" evidence="15">
    <location>
        <position position="46"/>
    </location>
    <ligand>
        <name>heme</name>
        <dbReference type="ChEBI" id="CHEBI:30413"/>
    </ligand>
    <ligandPart>
        <name>Fe</name>
        <dbReference type="ChEBI" id="CHEBI:18248"/>
    </ligandPart>
</feature>
<keyword evidence="6 15" id="KW-0349">Heme</keyword>
<evidence type="ECO:0000256" key="5">
    <source>
        <dbReference type="ARBA" id="ARBA00022525"/>
    </source>
</evidence>
<proteinExistence type="inferred from homology"/>
<evidence type="ECO:0000313" key="20">
    <source>
        <dbReference type="Proteomes" id="UP001586593"/>
    </source>
</evidence>
<keyword evidence="14" id="KW-0449">Lipoprotein</keyword>
<keyword evidence="9 17" id="KW-0732">Signal</keyword>
<comment type="subcellular location">
    <subcellularLocation>
        <location evidence="1">Cell membrane</location>
        <topology evidence="1">Lipid-anchor</topology>
        <topology evidence="1">GPI-anchor</topology>
    </subcellularLocation>
    <subcellularLocation>
        <location evidence="2">Secreted</location>
    </subcellularLocation>
</comment>
<evidence type="ECO:0000256" key="14">
    <source>
        <dbReference type="ARBA" id="ARBA00023288"/>
    </source>
</evidence>
<keyword evidence="10 15" id="KW-0408">Iron</keyword>
<evidence type="ECO:0000256" key="4">
    <source>
        <dbReference type="ARBA" id="ARBA00022475"/>
    </source>
</evidence>
<evidence type="ECO:0000256" key="8">
    <source>
        <dbReference type="ARBA" id="ARBA00022723"/>
    </source>
</evidence>
<comment type="caution">
    <text evidence="19">The sequence shown here is derived from an EMBL/GenBank/DDBJ whole genome shotgun (WGS) entry which is preliminary data.</text>
</comment>
<dbReference type="PANTHER" id="PTHR37928:SF2">
    <property type="entry name" value="GPI ANCHORED CFEM DOMAIN PROTEIN (AFU_ORTHOLOGUE AFUA_6G10580)"/>
    <property type="match status" value="1"/>
</dbReference>
<feature type="chain" id="PRO_5047049759" description="CFEM domain-containing protein" evidence="17">
    <location>
        <begin position="19"/>
        <end position="173"/>
    </location>
</feature>
<feature type="disulfide bond" evidence="15">
    <location>
        <begin position="51"/>
        <end position="84"/>
    </location>
</feature>
<evidence type="ECO:0000256" key="13">
    <source>
        <dbReference type="ARBA" id="ARBA00023180"/>
    </source>
</evidence>
<dbReference type="InterPro" id="IPR008427">
    <property type="entry name" value="Extracellular_membr_CFEM_dom"/>
</dbReference>
<dbReference type="PANTHER" id="PTHR37928">
    <property type="entry name" value="CFEM DOMAIN PROTEIN (AFU_ORTHOLOGUE AFUA_6G14090)"/>
    <property type="match status" value="1"/>
</dbReference>
<keyword evidence="20" id="KW-1185">Reference proteome</keyword>
<name>A0ABR3WMT8_9PEZI</name>
<comment type="caution">
    <text evidence="15">Lacks conserved residue(s) required for the propagation of feature annotation.</text>
</comment>
<sequence length="173" mass="15993">MKAISVLLTLALASFSAAQSTDSLPACAKQCADQFLAGGIGNCGTDPKCICADKGFISGIACCLAGVCNEADQAAAVAYAQKLCTAQGVSVPSAVSCTSTSGATAAATGSSSSSSGSASGSGSAAATTTTTSASASGTGSGSGATSSSTSNPGARQTAAAGLLGGLVAAVAML</sequence>
<dbReference type="Proteomes" id="UP001586593">
    <property type="component" value="Unassembled WGS sequence"/>
</dbReference>
<keyword evidence="7" id="KW-0336">GPI-anchor</keyword>
<comment type="similarity">
    <text evidence="3">Belongs to the RBT5 family.</text>
</comment>
<gene>
    <name evidence="19" type="ORF">VTK73DRAFT_5640</name>
</gene>
<evidence type="ECO:0000313" key="19">
    <source>
        <dbReference type="EMBL" id="KAL1864787.1"/>
    </source>
</evidence>
<keyword evidence="13" id="KW-0325">Glycoprotein</keyword>
<evidence type="ECO:0000256" key="6">
    <source>
        <dbReference type="ARBA" id="ARBA00022617"/>
    </source>
</evidence>
<keyword evidence="12 15" id="KW-1015">Disulfide bond</keyword>
<evidence type="ECO:0000256" key="10">
    <source>
        <dbReference type="ARBA" id="ARBA00023004"/>
    </source>
</evidence>
<keyword evidence="11" id="KW-0472">Membrane</keyword>
<feature type="signal peptide" evidence="17">
    <location>
        <begin position="1"/>
        <end position="18"/>
    </location>
</feature>
<dbReference type="Pfam" id="PF05730">
    <property type="entry name" value="CFEM"/>
    <property type="match status" value="1"/>
</dbReference>
<evidence type="ECO:0000256" key="2">
    <source>
        <dbReference type="ARBA" id="ARBA00004613"/>
    </source>
</evidence>